<protein>
    <submittedName>
        <fullName evidence="4">BHLH domain-containing protein</fullName>
    </submittedName>
</protein>
<dbReference type="Proteomes" id="UP000272942">
    <property type="component" value="Unassembled WGS sequence"/>
</dbReference>
<dbReference type="EMBL" id="UZAN01082579">
    <property type="protein sequence ID" value="VDP96722.1"/>
    <property type="molecule type" value="Genomic_DNA"/>
</dbReference>
<dbReference type="AlphaFoldDB" id="A0A183BHA9"/>
<feature type="compositionally biased region" description="Acidic residues" evidence="1">
    <location>
        <begin position="91"/>
        <end position="119"/>
    </location>
</feature>
<name>A0A183BHA9_9TREM</name>
<gene>
    <name evidence="2" type="ORF">ECPE_LOCUS18594</name>
</gene>
<evidence type="ECO:0000313" key="4">
    <source>
        <dbReference type="WBParaSite" id="ECPE_0001864401-mRNA-1"/>
    </source>
</evidence>
<dbReference type="WBParaSite" id="ECPE_0001864401-mRNA-1">
    <property type="protein sequence ID" value="ECPE_0001864401-mRNA-1"/>
    <property type="gene ID" value="ECPE_0001864401"/>
</dbReference>
<evidence type="ECO:0000256" key="1">
    <source>
        <dbReference type="SAM" id="MobiDB-lite"/>
    </source>
</evidence>
<feature type="region of interest" description="Disordered" evidence="1">
    <location>
        <begin position="73"/>
        <end position="122"/>
    </location>
</feature>
<keyword evidence="3" id="KW-1185">Reference proteome</keyword>
<evidence type="ECO:0000313" key="3">
    <source>
        <dbReference type="Proteomes" id="UP000272942"/>
    </source>
</evidence>
<proteinExistence type="predicted"/>
<reference evidence="4" key="1">
    <citation type="submission" date="2016-06" db="UniProtKB">
        <authorList>
            <consortium name="WormBaseParasite"/>
        </authorList>
    </citation>
    <scope>IDENTIFICATION</scope>
</reference>
<feature type="region of interest" description="Disordered" evidence="1">
    <location>
        <begin position="143"/>
        <end position="171"/>
    </location>
</feature>
<sequence length="171" mass="19458">MCYRKRLRRIRWCEKQHNTAPNDIESTVVGESSRTVQESRLLKRIRELDQLLFELGKNESSISVPNVVNWTNTYAHGDDNQEKNIVPGDEAGSDNVEEDSDDDRDYDYEDENNLAETDDDHTASFECSSDEAINTESIKLEIAGIHEGNSKENSRAKRGTHHHMSCSSSLI</sequence>
<organism evidence="4">
    <name type="scientific">Echinostoma caproni</name>
    <dbReference type="NCBI Taxonomy" id="27848"/>
    <lineage>
        <taxon>Eukaryota</taxon>
        <taxon>Metazoa</taxon>
        <taxon>Spiralia</taxon>
        <taxon>Lophotrochozoa</taxon>
        <taxon>Platyhelminthes</taxon>
        <taxon>Trematoda</taxon>
        <taxon>Digenea</taxon>
        <taxon>Plagiorchiida</taxon>
        <taxon>Echinostomata</taxon>
        <taxon>Echinostomatoidea</taxon>
        <taxon>Echinostomatidae</taxon>
        <taxon>Echinostoma</taxon>
    </lineage>
</organism>
<accession>A0A183BHA9</accession>
<evidence type="ECO:0000313" key="2">
    <source>
        <dbReference type="EMBL" id="VDP96722.1"/>
    </source>
</evidence>
<reference evidence="2 3" key="2">
    <citation type="submission" date="2018-11" db="EMBL/GenBank/DDBJ databases">
        <authorList>
            <consortium name="Pathogen Informatics"/>
        </authorList>
    </citation>
    <scope>NUCLEOTIDE SEQUENCE [LARGE SCALE GENOMIC DNA]</scope>
    <source>
        <strain evidence="2 3">Egypt</strain>
    </source>
</reference>